<dbReference type="Pfam" id="PF00106">
    <property type="entry name" value="adh_short"/>
    <property type="match status" value="1"/>
</dbReference>
<sequence length="290" mass="31691">MIVPPAPRVWLITGASTGFGHAVACSALDHGEIVVATMRDPSNDTLASKYQDCHKKGKLLVLKLDVTDSEEVVLAFATAREAFGRIDVVFNNAGRTQAVGEVEQIPEELGRAIFDTNFWGAVNVSKESVKCFRQNSPPGGRLLQNSSGSALQGIPGSAYYSASKAALESFTEALAQEVDPKWNIRITIVEPGPFNTKVINEHLTFLPPHPAYTDPKLGVNISRAWMTPTKLKPMAGNVAKGAALFYRLSMLEDPPFRLPLHPRVLDRARHHIKSLQDGIDGYASWSDEIF</sequence>
<dbReference type="PANTHER" id="PTHR43976:SF16">
    <property type="entry name" value="SHORT-CHAIN DEHYDROGENASE_REDUCTASE FAMILY PROTEIN"/>
    <property type="match status" value="1"/>
</dbReference>
<dbReference type="Proteomes" id="UP000559027">
    <property type="component" value="Unassembled WGS sequence"/>
</dbReference>
<name>A0A8H5G9A7_9AGAR</name>
<reference evidence="5 6" key="1">
    <citation type="journal article" date="2020" name="ISME J.">
        <title>Uncovering the hidden diversity of litter-decomposition mechanisms in mushroom-forming fungi.</title>
        <authorList>
            <person name="Floudas D."/>
            <person name="Bentzer J."/>
            <person name="Ahren D."/>
            <person name="Johansson T."/>
            <person name="Persson P."/>
            <person name="Tunlid A."/>
        </authorList>
    </citation>
    <scope>NUCLEOTIDE SEQUENCE [LARGE SCALE GENOMIC DNA]</scope>
    <source>
        <strain evidence="5 6">CBS 146.42</strain>
    </source>
</reference>
<dbReference type="InterPro" id="IPR051911">
    <property type="entry name" value="SDR_oxidoreductase"/>
</dbReference>
<organism evidence="5 6">
    <name type="scientific">Leucocoprinus leucothites</name>
    <dbReference type="NCBI Taxonomy" id="201217"/>
    <lineage>
        <taxon>Eukaryota</taxon>
        <taxon>Fungi</taxon>
        <taxon>Dikarya</taxon>
        <taxon>Basidiomycota</taxon>
        <taxon>Agaricomycotina</taxon>
        <taxon>Agaricomycetes</taxon>
        <taxon>Agaricomycetidae</taxon>
        <taxon>Agaricales</taxon>
        <taxon>Agaricineae</taxon>
        <taxon>Agaricaceae</taxon>
        <taxon>Leucocoprinus</taxon>
    </lineage>
</organism>
<evidence type="ECO:0000256" key="3">
    <source>
        <dbReference type="ARBA" id="ARBA00023002"/>
    </source>
</evidence>
<evidence type="ECO:0000256" key="2">
    <source>
        <dbReference type="ARBA" id="ARBA00022857"/>
    </source>
</evidence>
<evidence type="ECO:0008006" key="7">
    <source>
        <dbReference type="Google" id="ProtNLM"/>
    </source>
</evidence>
<dbReference type="InterPro" id="IPR020904">
    <property type="entry name" value="Sc_DH/Rdtase_CS"/>
</dbReference>
<dbReference type="PROSITE" id="PS00061">
    <property type="entry name" value="ADH_SHORT"/>
    <property type="match status" value="1"/>
</dbReference>
<accession>A0A8H5G9A7</accession>
<dbReference type="Gene3D" id="3.40.50.720">
    <property type="entry name" value="NAD(P)-binding Rossmann-like Domain"/>
    <property type="match status" value="1"/>
</dbReference>
<evidence type="ECO:0000256" key="4">
    <source>
        <dbReference type="RuleBase" id="RU000363"/>
    </source>
</evidence>
<comment type="similarity">
    <text evidence="1 4">Belongs to the short-chain dehydrogenases/reductases (SDR) family.</text>
</comment>
<evidence type="ECO:0000313" key="5">
    <source>
        <dbReference type="EMBL" id="KAF5360565.1"/>
    </source>
</evidence>
<dbReference type="GO" id="GO:0016491">
    <property type="term" value="F:oxidoreductase activity"/>
    <property type="evidence" value="ECO:0007669"/>
    <property type="project" value="UniProtKB-KW"/>
</dbReference>
<dbReference type="PANTHER" id="PTHR43976">
    <property type="entry name" value="SHORT CHAIN DEHYDROGENASE"/>
    <property type="match status" value="1"/>
</dbReference>
<keyword evidence="3" id="KW-0560">Oxidoreductase</keyword>
<keyword evidence="2" id="KW-0521">NADP</keyword>
<dbReference type="PRINTS" id="PR00081">
    <property type="entry name" value="GDHRDH"/>
</dbReference>
<dbReference type="AlphaFoldDB" id="A0A8H5G9A7"/>
<gene>
    <name evidence="5" type="ORF">D9756_005061</name>
</gene>
<dbReference type="InterPro" id="IPR002347">
    <property type="entry name" value="SDR_fam"/>
</dbReference>
<comment type="caution">
    <text evidence="5">The sequence shown here is derived from an EMBL/GenBank/DDBJ whole genome shotgun (WGS) entry which is preliminary data.</text>
</comment>
<evidence type="ECO:0000313" key="6">
    <source>
        <dbReference type="Proteomes" id="UP000559027"/>
    </source>
</evidence>
<proteinExistence type="inferred from homology"/>
<dbReference type="EMBL" id="JAACJO010000003">
    <property type="protein sequence ID" value="KAF5360565.1"/>
    <property type="molecule type" value="Genomic_DNA"/>
</dbReference>
<dbReference type="OrthoDB" id="1274115at2759"/>
<dbReference type="InterPro" id="IPR036291">
    <property type="entry name" value="NAD(P)-bd_dom_sf"/>
</dbReference>
<protein>
    <recommendedName>
        <fullName evidence="7">NAD-P-binding protein</fullName>
    </recommendedName>
</protein>
<dbReference type="SUPFAM" id="SSF51735">
    <property type="entry name" value="NAD(P)-binding Rossmann-fold domains"/>
    <property type="match status" value="1"/>
</dbReference>
<dbReference type="PRINTS" id="PR00080">
    <property type="entry name" value="SDRFAMILY"/>
</dbReference>
<keyword evidence="6" id="KW-1185">Reference proteome</keyword>
<evidence type="ECO:0000256" key="1">
    <source>
        <dbReference type="ARBA" id="ARBA00006484"/>
    </source>
</evidence>